<keyword evidence="3" id="KW-0804">Transcription</keyword>
<keyword evidence="1" id="KW-0805">Transcription regulation</keyword>
<dbReference type="PANTHER" id="PTHR24567">
    <property type="entry name" value="CRP FAMILY TRANSCRIPTIONAL REGULATORY PROTEIN"/>
    <property type="match status" value="1"/>
</dbReference>
<dbReference type="InterPro" id="IPR036388">
    <property type="entry name" value="WH-like_DNA-bd_sf"/>
</dbReference>
<dbReference type="InterPro" id="IPR050397">
    <property type="entry name" value="Env_Response_Regulators"/>
</dbReference>
<keyword evidence="7" id="KW-1185">Reference proteome</keyword>
<evidence type="ECO:0000256" key="1">
    <source>
        <dbReference type="ARBA" id="ARBA00023015"/>
    </source>
</evidence>
<comment type="caution">
    <text evidence="6">The sequence shown here is derived from an EMBL/GenBank/DDBJ whole genome shotgun (WGS) entry which is preliminary data.</text>
</comment>
<dbReference type="InterPro" id="IPR014710">
    <property type="entry name" value="RmlC-like_jellyroll"/>
</dbReference>
<dbReference type="PROSITE" id="PS50042">
    <property type="entry name" value="CNMP_BINDING_3"/>
    <property type="match status" value="1"/>
</dbReference>
<evidence type="ECO:0000256" key="3">
    <source>
        <dbReference type="ARBA" id="ARBA00023163"/>
    </source>
</evidence>
<sequence>MTATEQDPGTRLPGAQCDVCSLHGVCLTQDLSADALERLDSMLDQPSPLKRGESLITQGNAFTSLYLVRSGSLKQVVRPLGQELEHVVGFYLPGETVGLEGIGESHCPASVVAMETTFVCELPYARLSELYCNNPSLSESLLHRMSRELRGEKRQLCLMSGRTAEQRLAGFLLGLSERFQQRGCSRYRFRLAMSRGDIGSHLGLALETVSRVLGRFQRQGVIQIATRELTILSLEGLRAILEEH</sequence>
<dbReference type="CDD" id="cd00092">
    <property type="entry name" value="HTH_CRP"/>
    <property type="match status" value="1"/>
</dbReference>
<dbReference type="OrthoDB" id="7643467at2"/>
<gene>
    <name evidence="6" type="ORF">GRB96_13650</name>
</gene>
<dbReference type="GO" id="GO:0005829">
    <property type="term" value="C:cytosol"/>
    <property type="evidence" value="ECO:0007669"/>
    <property type="project" value="TreeGrafter"/>
</dbReference>
<dbReference type="Pfam" id="PF13545">
    <property type="entry name" value="HTH_Crp_2"/>
    <property type="match status" value="1"/>
</dbReference>
<dbReference type="PROSITE" id="PS51063">
    <property type="entry name" value="HTH_CRP_2"/>
    <property type="match status" value="1"/>
</dbReference>
<dbReference type="PANTHER" id="PTHR24567:SF75">
    <property type="entry name" value="FUMARATE AND NITRATE REDUCTION REGULATORY PROTEIN"/>
    <property type="match status" value="1"/>
</dbReference>
<dbReference type="PRINTS" id="PR00034">
    <property type="entry name" value="HTHCRP"/>
</dbReference>
<organism evidence="6 7">
    <name type="scientific">Halomonas alimentaria</name>
    <dbReference type="NCBI Taxonomy" id="147248"/>
    <lineage>
        <taxon>Bacteria</taxon>
        <taxon>Pseudomonadati</taxon>
        <taxon>Pseudomonadota</taxon>
        <taxon>Gammaproteobacteria</taxon>
        <taxon>Oceanospirillales</taxon>
        <taxon>Halomonadaceae</taxon>
        <taxon>Halomonas</taxon>
    </lineage>
</organism>
<dbReference type="InterPro" id="IPR000595">
    <property type="entry name" value="cNMP-bd_dom"/>
</dbReference>
<dbReference type="Pfam" id="PF00027">
    <property type="entry name" value="cNMP_binding"/>
    <property type="match status" value="1"/>
</dbReference>
<protein>
    <submittedName>
        <fullName evidence="6">Helix-turn-helix domain-containing protein</fullName>
    </submittedName>
</protein>
<dbReference type="GO" id="GO:0003700">
    <property type="term" value="F:DNA-binding transcription factor activity"/>
    <property type="evidence" value="ECO:0007669"/>
    <property type="project" value="TreeGrafter"/>
</dbReference>
<dbReference type="Gene3D" id="2.60.120.10">
    <property type="entry name" value="Jelly Rolls"/>
    <property type="match status" value="1"/>
</dbReference>
<dbReference type="Gene3D" id="1.10.10.10">
    <property type="entry name" value="Winged helix-like DNA-binding domain superfamily/Winged helix DNA-binding domain"/>
    <property type="match status" value="1"/>
</dbReference>
<evidence type="ECO:0000256" key="2">
    <source>
        <dbReference type="ARBA" id="ARBA00023125"/>
    </source>
</evidence>
<proteinExistence type="predicted"/>
<evidence type="ECO:0000259" key="4">
    <source>
        <dbReference type="PROSITE" id="PS50042"/>
    </source>
</evidence>
<dbReference type="FunFam" id="1.10.10.10:FF:000028">
    <property type="entry name" value="Fumarate/nitrate reduction transcriptional regulator Fnr"/>
    <property type="match status" value="1"/>
</dbReference>
<dbReference type="SMART" id="SM00100">
    <property type="entry name" value="cNMP"/>
    <property type="match status" value="1"/>
</dbReference>
<dbReference type="RefSeq" id="WP_161432640.1">
    <property type="nucleotide sequence ID" value="NZ_WUTT01000001.1"/>
</dbReference>
<dbReference type="AlphaFoldDB" id="A0A7X4W7I3"/>
<keyword evidence="2" id="KW-0238">DNA-binding</keyword>
<dbReference type="GO" id="GO:0003677">
    <property type="term" value="F:DNA binding"/>
    <property type="evidence" value="ECO:0007669"/>
    <property type="project" value="UniProtKB-KW"/>
</dbReference>
<dbReference type="InterPro" id="IPR012318">
    <property type="entry name" value="HTH_CRP"/>
</dbReference>
<dbReference type="InterPro" id="IPR018490">
    <property type="entry name" value="cNMP-bd_dom_sf"/>
</dbReference>
<dbReference type="SUPFAM" id="SSF51206">
    <property type="entry name" value="cAMP-binding domain-like"/>
    <property type="match status" value="1"/>
</dbReference>
<dbReference type="CDD" id="cd00038">
    <property type="entry name" value="CAP_ED"/>
    <property type="match status" value="1"/>
</dbReference>
<evidence type="ECO:0000259" key="5">
    <source>
        <dbReference type="PROSITE" id="PS51063"/>
    </source>
</evidence>
<evidence type="ECO:0000313" key="7">
    <source>
        <dbReference type="Proteomes" id="UP000487929"/>
    </source>
</evidence>
<dbReference type="InterPro" id="IPR036390">
    <property type="entry name" value="WH_DNA-bd_sf"/>
</dbReference>
<dbReference type="Proteomes" id="UP000487929">
    <property type="component" value="Unassembled WGS sequence"/>
</dbReference>
<evidence type="ECO:0000313" key="6">
    <source>
        <dbReference type="EMBL" id="NAW35453.1"/>
    </source>
</evidence>
<reference evidence="6 7" key="1">
    <citation type="submission" date="2019-12" db="EMBL/GenBank/DDBJ databases">
        <title>Draft genome sequencing of Halomonas alimentaria DSM 15356.</title>
        <authorList>
            <person name="Pandiyan K."/>
            <person name="Kushwaha P."/>
            <person name="Gowdham M."/>
            <person name="Chakdar H."/>
            <person name="Singh A."/>
            <person name="Kumar M."/>
            <person name="Saxena A.K."/>
        </authorList>
    </citation>
    <scope>NUCLEOTIDE SEQUENCE [LARGE SCALE GENOMIC DNA]</scope>
    <source>
        <strain evidence="6 7">DSM 15356</strain>
    </source>
</reference>
<feature type="domain" description="HTH crp-type" evidence="5">
    <location>
        <begin position="162"/>
        <end position="235"/>
    </location>
</feature>
<dbReference type="EMBL" id="WUTT01000001">
    <property type="protein sequence ID" value="NAW35453.1"/>
    <property type="molecule type" value="Genomic_DNA"/>
</dbReference>
<dbReference type="SMART" id="SM00419">
    <property type="entry name" value="HTH_CRP"/>
    <property type="match status" value="1"/>
</dbReference>
<name>A0A7X4W7I3_9GAMM</name>
<feature type="domain" description="Cyclic nucleotide-binding" evidence="4">
    <location>
        <begin position="27"/>
        <end position="98"/>
    </location>
</feature>
<dbReference type="SUPFAM" id="SSF46785">
    <property type="entry name" value="Winged helix' DNA-binding domain"/>
    <property type="match status" value="1"/>
</dbReference>
<accession>A0A7X4W7I3</accession>